<evidence type="ECO:0000256" key="6">
    <source>
        <dbReference type="ARBA" id="ARBA00004904"/>
    </source>
</evidence>
<keyword evidence="9 19" id="KW-0479">Metal-binding</keyword>
<feature type="binding site" evidence="19">
    <location>
        <position position="484"/>
    </location>
    <ligand>
        <name>Zn(2+)</name>
        <dbReference type="ChEBI" id="CHEBI:29105"/>
        <note>catalytic</note>
    </ligand>
</feature>
<dbReference type="InterPro" id="IPR032677">
    <property type="entry name" value="GTP_cyclohydro_II"/>
</dbReference>
<feature type="binding site" evidence="19">
    <location>
        <begin position="511"/>
        <end position="513"/>
    </location>
    <ligand>
        <name>GTP</name>
        <dbReference type="ChEBI" id="CHEBI:37565"/>
    </ligand>
</feature>
<feature type="binding site" evidence="19">
    <location>
        <position position="473"/>
    </location>
    <ligand>
        <name>Zn(2+)</name>
        <dbReference type="ChEBI" id="CHEBI:29105"/>
        <note>catalytic</note>
    </ligand>
</feature>
<evidence type="ECO:0000256" key="4">
    <source>
        <dbReference type="ARBA" id="ARBA00002284"/>
    </source>
</evidence>
<protein>
    <recommendedName>
        <fullName evidence="19">GTP cyclohydrolase-2</fullName>
        <ecNumber evidence="19">3.5.4.25</ecNumber>
    </recommendedName>
    <alternativeName>
        <fullName evidence="19">GTP cyclohydrolase II</fullName>
    </alternativeName>
</protein>
<evidence type="ECO:0000259" key="21">
    <source>
        <dbReference type="PROSITE" id="PS51177"/>
    </source>
</evidence>
<comment type="caution">
    <text evidence="22">The sequence shown here is derived from an EMBL/GenBank/DDBJ whole genome shotgun (WGS) entry which is preliminary data.</text>
</comment>
<comment type="function">
    <text evidence="4">Catalyzes the conversion of D-ribulose 5-phosphate to formate and 3,4-dihydroxy-2-butanone 4-phosphate.</text>
</comment>
<evidence type="ECO:0000256" key="20">
    <source>
        <dbReference type="PROSITE-ProRule" id="PRU00524"/>
    </source>
</evidence>
<dbReference type="NCBIfam" id="NF006767">
    <property type="entry name" value="PRK09289.1"/>
    <property type="match status" value="1"/>
</dbReference>
<evidence type="ECO:0000256" key="2">
    <source>
        <dbReference type="ARBA" id="ARBA00001936"/>
    </source>
</evidence>
<dbReference type="InterPro" id="IPR036144">
    <property type="entry name" value="RibA-like_sf"/>
</dbReference>
<keyword evidence="12 19" id="KW-0378">Hydrolase</keyword>
<comment type="pathway">
    <text evidence="6">Cofactor biosynthesis; riboflavin biosynthesis; 2-hydroxy-3-oxobutyl phosphate from D-ribulose 5-phosphate: step 1/1.</text>
</comment>
<comment type="cofactor">
    <cofactor evidence="3">
        <name>Mg(2+)</name>
        <dbReference type="ChEBI" id="CHEBI:18420"/>
    </cofactor>
</comment>
<gene>
    <name evidence="19" type="primary">ribA</name>
    <name evidence="22" type="ORF">HDA30_000666</name>
</gene>
<feature type="binding site" evidence="19">
    <location>
        <position position="568"/>
    </location>
    <ligand>
        <name>GTP</name>
        <dbReference type="ChEBI" id="CHEBI:37565"/>
    </ligand>
</feature>
<dbReference type="HAMAP" id="MF_00179">
    <property type="entry name" value="RibA"/>
    <property type="match status" value="1"/>
</dbReference>
<keyword evidence="14" id="KW-0460">Magnesium</keyword>
<keyword evidence="16" id="KW-0464">Manganese</keyword>
<feature type="binding site" evidence="19">
    <location>
        <begin position="468"/>
        <end position="472"/>
    </location>
    <ligand>
        <name>GTP</name>
        <dbReference type="ChEBI" id="CHEBI:37565"/>
    </ligand>
</feature>
<dbReference type="GO" id="GO:0005829">
    <property type="term" value="C:cytosol"/>
    <property type="evidence" value="ECO:0007669"/>
    <property type="project" value="TreeGrafter"/>
</dbReference>
<evidence type="ECO:0000256" key="11">
    <source>
        <dbReference type="ARBA" id="ARBA00022741"/>
    </source>
</evidence>
<evidence type="ECO:0000256" key="16">
    <source>
        <dbReference type="ARBA" id="ARBA00023211"/>
    </source>
</evidence>
<accession>A0A7W7GN15</accession>
<dbReference type="GO" id="GO:0005525">
    <property type="term" value="F:GTP binding"/>
    <property type="evidence" value="ECO:0007669"/>
    <property type="project" value="UniProtKB-KW"/>
</dbReference>
<dbReference type="InterPro" id="IPR017938">
    <property type="entry name" value="Riboflavin_synthase-like_b-brl"/>
</dbReference>
<keyword evidence="17 22" id="KW-0456">Lyase</keyword>
<evidence type="ECO:0000256" key="1">
    <source>
        <dbReference type="ARBA" id="ARBA00000141"/>
    </source>
</evidence>
<dbReference type="EMBL" id="JACHNA010000001">
    <property type="protein sequence ID" value="MBB4735158.1"/>
    <property type="molecule type" value="Genomic_DNA"/>
</dbReference>
<evidence type="ECO:0000256" key="14">
    <source>
        <dbReference type="ARBA" id="ARBA00022842"/>
    </source>
</evidence>
<dbReference type="GO" id="GO:0008686">
    <property type="term" value="F:3,4-dihydroxy-2-butanone-4-phosphate synthase activity"/>
    <property type="evidence" value="ECO:0007669"/>
    <property type="project" value="UniProtKB-EC"/>
</dbReference>
<feature type="domain" description="Lumazine-binding" evidence="21">
    <location>
        <begin position="1"/>
        <end position="109"/>
    </location>
</feature>
<feature type="repeat" description="Lumazine-binding" evidence="20">
    <location>
        <begin position="1"/>
        <end position="109"/>
    </location>
</feature>
<feature type="domain" description="Lumazine-binding" evidence="21">
    <location>
        <begin position="110"/>
        <end position="211"/>
    </location>
</feature>
<feature type="active site" description="Proton acceptor" evidence="19">
    <location>
        <position position="545"/>
    </location>
</feature>
<evidence type="ECO:0000256" key="12">
    <source>
        <dbReference type="ARBA" id="ARBA00022801"/>
    </source>
</evidence>
<feature type="binding site" evidence="19">
    <location>
        <position position="533"/>
    </location>
    <ligand>
        <name>GTP</name>
        <dbReference type="ChEBI" id="CHEBI:37565"/>
    </ligand>
</feature>
<evidence type="ECO:0000256" key="10">
    <source>
        <dbReference type="ARBA" id="ARBA00022737"/>
    </source>
</evidence>
<dbReference type="Gene3D" id="2.40.30.20">
    <property type="match status" value="2"/>
</dbReference>
<dbReference type="Proteomes" id="UP000540191">
    <property type="component" value="Unassembled WGS sequence"/>
</dbReference>
<comment type="similarity">
    <text evidence="7">In the N-terminal section; belongs to the DHBP synthase family.</text>
</comment>
<name>A0A7W7GN15_9MICC</name>
<keyword evidence="23" id="KW-1185">Reference proteome</keyword>
<dbReference type="AlphaFoldDB" id="A0A7W7GN15"/>
<evidence type="ECO:0000256" key="19">
    <source>
        <dbReference type="HAMAP-Rule" id="MF_00179"/>
    </source>
</evidence>
<reference evidence="22 23" key="1">
    <citation type="submission" date="2020-08" db="EMBL/GenBank/DDBJ databases">
        <title>Sequencing the genomes of 1000 actinobacteria strains.</title>
        <authorList>
            <person name="Klenk H.-P."/>
        </authorList>
    </citation>
    <scope>NUCLEOTIDE SEQUENCE [LARGE SCALE GENOMIC DNA]</scope>
    <source>
        <strain evidence="22 23">DSM 23974</strain>
    </source>
</reference>
<dbReference type="Gene3D" id="3.90.870.10">
    <property type="entry name" value="DHBP synthase"/>
    <property type="match status" value="1"/>
</dbReference>
<feature type="binding site" evidence="19">
    <location>
        <position position="573"/>
    </location>
    <ligand>
        <name>GTP</name>
        <dbReference type="ChEBI" id="CHEBI:37565"/>
    </ligand>
</feature>
<feature type="binding site" evidence="19">
    <location>
        <position position="486"/>
    </location>
    <ligand>
        <name>Zn(2+)</name>
        <dbReference type="ChEBI" id="CHEBI:29105"/>
        <note>catalytic</note>
    </ligand>
</feature>
<keyword evidence="13 19" id="KW-0862">Zinc</keyword>
<dbReference type="UniPathway" id="UPA00275">
    <property type="reaction ID" value="UER00399"/>
</dbReference>
<organism evidence="22 23">
    <name type="scientific">Micrococcus cohnii</name>
    <dbReference type="NCBI Taxonomy" id="993416"/>
    <lineage>
        <taxon>Bacteria</taxon>
        <taxon>Bacillati</taxon>
        <taxon>Actinomycetota</taxon>
        <taxon>Actinomycetes</taxon>
        <taxon>Micrococcales</taxon>
        <taxon>Micrococcaceae</taxon>
        <taxon>Micrococcus</taxon>
    </lineage>
</organism>
<keyword evidence="15 19" id="KW-0342">GTP-binding</keyword>
<dbReference type="Gene3D" id="3.40.50.10990">
    <property type="entry name" value="GTP cyclohydrolase II"/>
    <property type="match status" value="1"/>
</dbReference>
<dbReference type="PANTHER" id="PTHR21327:SF18">
    <property type="entry name" value="3,4-DIHYDROXY-2-BUTANONE 4-PHOSPHATE SYNTHASE"/>
    <property type="match status" value="1"/>
</dbReference>
<dbReference type="InterPro" id="IPR023366">
    <property type="entry name" value="ATP_synth_asu-like_sf"/>
</dbReference>
<evidence type="ECO:0000313" key="23">
    <source>
        <dbReference type="Proteomes" id="UP000540191"/>
    </source>
</evidence>
<feature type="active site" description="Nucleophile" evidence="19">
    <location>
        <position position="547"/>
    </location>
</feature>
<evidence type="ECO:0000256" key="3">
    <source>
        <dbReference type="ARBA" id="ARBA00001946"/>
    </source>
</evidence>
<dbReference type="EC" id="3.5.4.25" evidence="19"/>
<dbReference type="SUPFAM" id="SSF55821">
    <property type="entry name" value="YrdC/RibB"/>
    <property type="match status" value="1"/>
</dbReference>
<dbReference type="PANTHER" id="PTHR21327">
    <property type="entry name" value="GTP CYCLOHYDROLASE II-RELATED"/>
    <property type="match status" value="1"/>
</dbReference>
<evidence type="ECO:0000256" key="13">
    <source>
        <dbReference type="ARBA" id="ARBA00022833"/>
    </source>
</evidence>
<comment type="pathway">
    <text evidence="5 19">Cofactor biosynthesis; riboflavin biosynthesis; 5-amino-6-(D-ribitylamino)uracil from GTP: step 1/4.</text>
</comment>
<dbReference type="CDD" id="cd00402">
    <property type="entry name" value="Riboflavin_synthase_like"/>
    <property type="match status" value="1"/>
</dbReference>
<comment type="cofactor">
    <cofactor evidence="19">
        <name>Zn(2+)</name>
        <dbReference type="ChEBI" id="CHEBI:29105"/>
    </cofactor>
    <text evidence="19">Binds 1 zinc ion per subunit.</text>
</comment>
<keyword evidence="8 19" id="KW-0686">Riboflavin biosynthesis</keyword>
<dbReference type="GO" id="GO:0009231">
    <property type="term" value="P:riboflavin biosynthetic process"/>
    <property type="evidence" value="ECO:0007669"/>
    <property type="project" value="UniProtKB-UniRule"/>
</dbReference>
<comment type="catalytic activity">
    <reaction evidence="18 19">
        <text>GTP + 4 H2O = 2,5-diamino-6-hydroxy-4-(5-phosphoribosylamino)-pyrimidine + formate + 2 phosphate + 3 H(+)</text>
        <dbReference type="Rhea" id="RHEA:23704"/>
        <dbReference type="ChEBI" id="CHEBI:15377"/>
        <dbReference type="ChEBI" id="CHEBI:15378"/>
        <dbReference type="ChEBI" id="CHEBI:15740"/>
        <dbReference type="ChEBI" id="CHEBI:37565"/>
        <dbReference type="ChEBI" id="CHEBI:43474"/>
        <dbReference type="ChEBI" id="CHEBI:58614"/>
        <dbReference type="EC" id="3.5.4.25"/>
    </reaction>
</comment>
<dbReference type="NCBIfam" id="TIGR00506">
    <property type="entry name" value="ribB"/>
    <property type="match status" value="1"/>
</dbReference>
<dbReference type="Pfam" id="PF00926">
    <property type="entry name" value="DHBP_synthase"/>
    <property type="match status" value="1"/>
</dbReference>
<evidence type="ECO:0000256" key="15">
    <source>
        <dbReference type="ARBA" id="ARBA00023134"/>
    </source>
</evidence>
<dbReference type="SUPFAM" id="SSF63380">
    <property type="entry name" value="Riboflavin synthase domain-like"/>
    <property type="match status" value="2"/>
</dbReference>
<evidence type="ECO:0000313" key="22">
    <source>
        <dbReference type="EMBL" id="MBB4735158.1"/>
    </source>
</evidence>
<comment type="similarity">
    <text evidence="19">Belongs to the GTP cyclohydrolase II family.</text>
</comment>
<evidence type="ECO:0000256" key="18">
    <source>
        <dbReference type="ARBA" id="ARBA00049295"/>
    </source>
</evidence>
<sequence length="617" mass="64562">MFTGIITHIGTVVALQQDEQSDTAVLVLDTAGAAAGLPEGGSLAVNGVCLTSVPQDADPSAPDSAPDDGLFRADLMGQTLRMTALGELSPGDRVNLERCLRPTDHIDGHIVQGHVDGVGTVAQVADEGAWRRVRVAVPDELARVIPAQGAITVQGVSLTVTAVSAPSQRRHWFEVGLIPATLEATVLGALAPGDRVNLETDVMARYAERMTQIPSSEPVRLDGVDRAVEQLAAGRPVIVVDDEDRENEGDIVFAAALATDEVTAFTIRHTSGVLCAPMPGAVADRLELPPMTATNQDPKGTAYTVSVDAAAGVTTGISAADRARTLRVLAGAQSAPADLTRPGHVFPLRAVDGGVAQRSGHTEAGVELCRLAGLPPVAAIAELTHDDGTMMRLPALRRFADDHALALISIEDLQAHLSGVDSTEDALLPTKHGQLRVSAHRDAATGVEHVLLRPVEPVGDSGAPDVVRVHSECLTGDAFGSLRCDCGPQLQHALEQTARTGGAVLYVRGHEGRGIGLAAKLRAYALQDAGRDTVDANLDLGLPADARDWAGAAAVLRAAGLERIRLVTNNPAKADGLREHGIDIVELLPAPAPVTEHNLAYLRTKRDRMGHTVPGLD</sequence>
<feature type="repeat" description="Lumazine-binding" evidence="20">
    <location>
        <begin position="110"/>
        <end position="211"/>
    </location>
</feature>
<feature type="binding site" evidence="19">
    <location>
        <position position="489"/>
    </location>
    <ligand>
        <name>GTP</name>
        <dbReference type="ChEBI" id="CHEBI:37565"/>
    </ligand>
</feature>
<keyword evidence="10" id="KW-0677">Repeat</keyword>
<dbReference type="Pfam" id="PF00925">
    <property type="entry name" value="GTP_cyclohydro2"/>
    <property type="match status" value="1"/>
</dbReference>
<dbReference type="InterPro" id="IPR000422">
    <property type="entry name" value="DHBP_synthase_RibB"/>
</dbReference>
<proteinExistence type="inferred from homology"/>
<evidence type="ECO:0000256" key="9">
    <source>
        <dbReference type="ARBA" id="ARBA00022723"/>
    </source>
</evidence>
<evidence type="ECO:0000256" key="17">
    <source>
        <dbReference type="ARBA" id="ARBA00023239"/>
    </source>
</evidence>
<comment type="catalytic activity">
    <reaction evidence="1">
        <text>D-ribulose 5-phosphate = (2S)-2-hydroxy-3-oxobutyl phosphate + formate + H(+)</text>
        <dbReference type="Rhea" id="RHEA:18457"/>
        <dbReference type="ChEBI" id="CHEBI:15378"/>
        <dbReference type="ChEBI" id="CHEBI:15740"/>
        <dbReference type="ChEBI" id="CHEBI:58121"/>
        <dbReference type="ChEBI" id="CHEBI:58830"/>
        <dbReference type="EC" id="4.1.99.12"/>
    </reaction>
</comment>
<evidence type="ECO:0000256" key="7">
    <source>
        <dbReference type="ARBA" id="ARBA00005520"/>
    </source>
</evidence>
<dbReference type="FunFam" id="3.90.870.10:FF:000001">
    <property type="entry name" value="Riboflavin biosynthesis protein RibBA"/>
    <property type="match status" value="1"/>
</dbReference>
<dbReference type="InterPro" id="IPR017945">
    <property type="entry name" value="DHBP_synth_RibB-like_a/b_dom"/>
</dbReference>
<dbReference type="GO" id="GO:0008270">
    <property type="term" value="F:zinc ion binding"/>
    <property type="evidence" value="ECO:0007669"/>
    <property type="project" value="UniProtKB-UniRule"/>
</dbReference>
<evidence type="ECO:0000256" key="5">
    <source>
        <dbReference type="ARBA" id="ARBA00004853"/>
    </source>
</evidence>
<dbReference type="SUPFAM" id="SSF142695">
    <property type="entry name" value="RibA-like"/>
    <property type="match status" value="1"/>
</dbReference>
<dbReference type="GO" id="GO:0003935">
    <property type="term" value="F:GTP cyclohydrolase II activity"/>
    <property type="evidence" value="ECO:0007669"/>
    <property type="project" value="UniProtKB-UniRule"/>
</dbReference>
<dbReference type="InterPro" id="IPR000926">
    <property type="entry name" value="RibA"/>
</dbReference>
<dbReference type="InterPro" id="IPR026017">
    <property type="entry name" value="Lumazine-bd_dom"/>
</dbReference>
<dbReference type="InterPro" id="IPR001783">
    <property type="entry name" value="Lumazine-bd"/>
</dbReference>
<dbReference type="Pfam" id="PF00677">
    <property type="entry name" value="Lum_binding"/>
    <property type="match status" value="2"/>
</dbReference>
<dbReference type="NCBIfam" id="NF001591">
    <property type="entry name" value="PRK00393.1"/>
    <property type="match status" value="1"/>
</dbReference>
<dbReference type="CDD" id="cd00641">
    <property type="entry name" value="GTP_cyclohydro2"/>
    <property type="match status" value="1"/>
</dbReference>
<evidence type="ECO:0000256" key="8">
    <source>
        <dbReference type="ARBA" id="ARBA00022619"/>
    </source>
</evidence>
<dbReference type="PROSITE" id="PS51177">
    <property type="entry name" value="LUMAZINE_BIND"/>
    <property type="match status" value="2"/>
</dbReference>
<comment type="cofactor">
    <cofactor evidence="2">
        <name>Mn(2+)</name>
        <dbReference type="ChEBI" id="CHEBI:29035"/>
    </cofactor>
</comment>
<keyword evidence="11 19" id="KW-0547">Nucleotide-binding</keyword>
<comment type="function">
    <text evidence="19">Catalyzes the conversion of GTP to 2,5-diamino-6-ribosylamino-4(3H)-pyrimidinone 5'-phosphate (DARP), formate and pyrophosphate.</text>
</comment>